<dbReference type="AlphaFoldDB" id="A0A061DNL7"/>
<protein>
    <submittedName>
        <fullName evidence="1">Uncharacterized protein</fullName>
    </submittedName>
</protein>
<proteinExistence type="predicted"/>
<sequence>MAPSRRMRQQALKPKMNNNVRVRLQVKRVKAEMGKIREDQQRIREEQSKIRRRSGEIESQLDLLKKETEMIIKQTASTQIKLLLMFKILKARAGGYFTEAARLTYFLREYVVKERANASSVAVKKKHP</sequence>
<dbReference type="HOGENOM" id="CLU_131212_3_0_1"/>
<dbReference type="PANTHER" id="PTHR48248:SF4">
    <property type="match status" value="1"/>
</dbReference>
<organism evidence="1 2">
    <name type="scientific">Theobroma cacao</name>
    <name type="common">Cacao</name>
    <name type="synonym">Cocoa</name>
    <dbReference type="NCBI Taxonomy" id="3641"/>
    <lineage>
        <taxon>Eukaryota</taxon>
        <taxon>Viridiplantae</taxon>
        <taxon>Streptophyta</taxon>
        <taxon>Embryophyta</taxon>
        <taxon>Tracheophyta</taxon>
        <taxon>Spermatophyta</taxon>
        <taxon>Magnoliopsida</taxon>
        <taxon>eudicotyledons</taxon>
        <taxon>Gunneridae</taxon>
        <taxon>Pentapetalae</taxon>
        <taxon>rosids</taxon>
        <taxon>malvids</taxon>
        <taxon>Malvales</taxon>
        <taxon>Malvaceae</taxon>
        <taxon>Byttnerioideae</taxon>
        <taxon>Theobroma</taxon>
    </lineage>
</organism>
<accession>A0A061DNL7</accession>
<name>A0A061DNL7_THECC</name>
<dbReference type="Gramene" id="EOX94285">
    <property type="protein sequence ID" value="EOX94285"/>
    <property type="gene ID" value="TCM_003868"/>
</dbReference>
<dbReference type="PANTHER" id="PTHR48248">
    <property type="entry name" value="UVR DOMAIN-CONTAINING PROTEIN"/>
    <property type="match status" value="1"/>
</dbReference>
<evidence type="ECO:0000313" key="1">
    <source>
        <dbReference type="EMBL" id="EOX94285.1"/>
    </source>
</evidence>
<dbReference type="OMA" id="RTDNPEM"/>
<dbReference type="Proteomes" id="UP000026915">
    <property type="component" value="Chromosome 1"/>
</dbReference>
<dbReference type="EMBL" id="CM001879">
    <property type="protein sequence ID" value="EOX94285.1"/>
    <property type="molecule type" value="Genomic_DNA"/>
</dbReference>
<evidence type="ECO:0000313" key="2">
    <source>
        <dbReference type="Proteomes" id="UP000026915"/>
    </source>
</evidence>
<gene>
    <name evidence="1" type="ORF">TCM_003868</name>
</gene>
<reference evidence="1 2" key="1">
    <citation type="journal article" date="2013" name="Genome Biol.">
        <title>The genome sequence of the most widely cultivated cacao type and its use to identify candidate genes regulating pod color.</title>
        <authorList>
            <person name="Motamayor J.C."/>
            <person name="Mockaitis K."/>
            <person name="Schmutz J."/>
            <person name="Haiminen N."/>
            <person name="Iii D.L."/>
            <person name="Cornejo O."/>
            <person name="Findley S.D."/>
            <person name="Zheng P."/>
            <person name="Utro F."/>
            <person name="Royaert S."/>
            <person name="Saski C."/>
            <person name="Jenkins J."/>
            <person name="Podicheti R."/>
            <person name="Zhao M."/>
            <person name="Scheffler B.E."/>
            <person name="Stack J.C."/>
            <person name="Feltus F.A."/>
            <person name="Mustiga G.M."/>
            <person name="Amores F."/>
            <person name="Phillips W."/>
            <person name="Marelli J.P."/>
            <person name="May G.D."/>
            <person name="Shapiro H."/>
            <person name="Ma J."/>
            <person name="Bustamante C.D."/>
            <person name="Schnell R.J."/>
            <person name="Main D."/>
            <person name="Gilbert D."/>
            <person name="Parida L."/>
            <person name="Kuhn D.N."/>
        </authorList>
    </citation>
    <scope>NUCLEOTIDE SEQUENCE [LARGE SCALE GENOMIC DNA]</scope>
    <source>
        <strain evidence="2">cv. Matina 1-6</strain>
    </source>
</reference>
<dbReference type="InParanoid" id="A0A061DNL7"/>
<keyword evidence="2" id="KW-1185">Reference proteome</keyword>